<evidence type="ECO:0000259" key="2">
    <source>
        <dbReference type="PROSITE" id="PS50158"/>
    </source>
</evidence>
<name>A0A672PHY8_SINGR</name>
<reference evidence="3" key="2">
    <citation type="submission" date="2025-09" db="UniProtKB">
        <authorList>
            <consortium name="Ensembl"/>
        </authorList>
    </citation>
    <scope>IDENTIFICATION</scope>
</reference>
<keyword evidence="1" id="KW-0863">Zinc-finger</keyword>
<dbReference type="PANTHER" id="PTHR46888:SF13">
    <property type="entry name" value="RIBONUCLEASE H"/>
    <property type="match status" value="1"/>
</dbReference>
<sequence length="691" mass="76392">MASLDLQKFLENPSLEQLDSCKKDELLAIASHFQIAVGKQSRKGEIKSVVYNRLVEMNVLGLSEKVDIAVGSAMGAIARSENESEEELMPAAEVDADVRARLPQFEPFSPMSTGSKEGARLKVRLARLQMEAQEKVQIRQAEMDLRLQIRRLEIEAEKQIKMRQLELDAMRIVGGSAAQPDLPRVTTAATIIPAPVVSSTPTVPSAPSVATGSFDVSKHITLVPLFRETEIDSYFSAFERIATSLHWPKELWALLLQCRLVGKALEVFSTLSVEDSLNYETVKLAILRAYELVPEAYRQKFRGHKKNSCQTFVEFAREKSLLFDKWCSATKTGDFDSLRELILLEEFKGCLPERVVVYLNEQKVNALSQAAVLADEFVLTHKGVFSVTHTEKSTTSGPSQSQSARIKSVTSQLKEVRDCFYCHKHGHLIADCPVLRRKQQTQNPKSVALLKTMPMSELSGCTDVLDVSYKPFVMTGFVSLSGKEEDRREISILRDTGAMQSIMVSDILPFSDESYCGSNILVRGIEMQVVPVPLHRVHLDSTLVSGFVRVGIRRSLPMKGITFILGNDLAGGKVVPAPEVTDVPSDCLNSNDVANFHPEVFSACAVTRARSAEAMEQVDLADSLVGHALADDGNIPEIKMNDVRRSNVKSSEGLLERSHSLDLPISRSQIIAAQNNDPSLRKCFSAVISSE</sequence>
<dbReference type="InterPro" id="IPR036875">
    <property type="entry name" value="Znf_CCHC_sf"/>
</dbReference>
<dbReference type="Gene3D" id="1.10.4020.10">
    <property type="entry name" value="DNA breaking-rejoining enzymes"/>
    <property type="match status" value="1"/>
</dbReference>
<dbReference type="InParanoid" id="A0A672PHY8"/>
<evidence type="ECO:0000313" key="4">
    <source>
        <dbReference type="Proteomes" id="UP000472262"/>
    </source>
</evidence>
<dbReference type="InterPro" id="IPR038269">
    <property type="entry name" value="SCAN_sf"/>
</dbReference>
<reference evidence="3" key="1">
    <citation type="submission" date="2025-08" db="UniProtKB">
        <authorList>
            <consortium name="Ensembl"/>
        </authorList>
    </citation>
    <scope>IDENTIFICATION</scope>
</reference>
<dbReference type="InterPro" id="IPR003309">
    <property type="entry name" value="SCAN_dom"/>
</dbReference>
<accession>A0A672PHY8</accession>
<proteinExistence type="predicted"/>
<dbReference type="SUPFAM" id="SSF47353">
    <property type="entry name" value="Retrovirus capsid dimerization domain-like"/>
    <property type="match status" value="1"/>
</dbReference>
<protein>
    <recommendedName>
        <fullName evidence="2">CCHC-type domain-containing protein</fullName>
    </recommendedName>
</protein>
<evidence type="ECO:0000313" key="3">
    <source>
        <dbReference type="Ensembl" id="ENSSGRP00000063051.1"/>
    </source>
</evidence>
<evidence type="ECO:0000256" key="1">
    <source>
        <dbReference type="PROSITE-ProRule" id="PRU00047"/>
    </source>
</evidence>
<dbReference type="AlphaFoldDB" id="A0A672PHY8"/>
<dbReference type="InterPro" id="IPR001878">
    <property type="entry name" value="Znf_CCHC"/>
</dbReference>
<dbReference type="Proteomes" id="UP000472262">
    <property type="component" value="Unassembled WGS sequence"/>
</dbReference>
<dbReference type="PROSITE" id="PS50158">
    <property type="entry name" value="ZF_CCHC"/>
    <property type="match status" value="1"/>
</dbReference>
<dbReference type="GO" id="GO:0003676">
    <property type="term" value="F:nucleic acid binding"/>
    <property type="evidence" value="ECO:0007669"/>
    <property type="project" value="InterPro"/>
</dbReference>
<dbReference type="Pfam" id="PF02023">
    <property type="entry name" value="SCAN"/>
    <property type="match status" value="1"/>
</dbReference>
<dbReference type="PANTHER" id="PTHR46888">
    <property type="entry name" value="ZINC KNUCKLE DOMAINCONTAINING PROTEIN-RELATED"/>
    <property type="match status" value="1"/>
</dbReference>
<dbReference type="GO" id="GO:0008270">
    <property type="term" value="F:zinc ion binding"/>
    <property type="evidence" value="ECO:0007669"/>
    <property type="project" value="UniProtKB-KW"/>
</dbReference>
<keyword evidence="1" id="KW-0862">Zinc</keyword>
<dbReference type="SUPFAM" id="SSF57756">
    <property type="entry name" value="Retrovirus zinc finger-like domains"/>
    <property type="match status" value="1"/>
</dbReference>
<keyword evidence="1" id="KW-0479">Metal-binding</keyword>
<feature type="domain" description="CCHC-type" evidence="2">
    <location>
        <begin position="419"/>
        <end position="433"/>
    </location>
</feature>
<dbReference type="Gene3D" id="4.10.60.10">
    <property type="entry name" value="Zinc finger, CCHC-type"/>
    <property type="match status" value="1"/>
</dbReference>
<organism evidence="3 4">
    <name type="scientific">Sinocyclocheilus grahami</name>
    <name type="common">Dianchi golden-line fish</name>
    <name type="synonym">Barbus grahami</name>
    <dbReference type="NCBI Taxonomy" id="75366"/>
    <lineage>
        <taxon>Eukaryota</taxon>
        <taxon>Metazoa</taxon>
        <taxon>Chordata</taxon>
        <taxon>Craniata</taxon>
        <taxon>Vertebrata</taxon>
        <taxon>Euteleostomi</taxon>
        <taxon>Actinopterygii</taxon>
        <taxon>Neopterygii</taxon>
        <taxon>Teleostei</taxon>
        <taxon>Ostariophysi</taxon>
        <taxon>Cypriniformes</taxon>
        <taxon>Cyprinidae</taxon>
        <taxon>Cyprininae</taxon>
        <taxon>Sinocyclocheilus</taxon>
    </lineage>
</organism>
<keyword evidence="4" id="KW-1185">Reference proteome</keyword>
<dbReference type="OMA" id="YCHRSGH"/>
<dbReference type="Ensembl" id="ENSSGRT00000067234.1">
    <property type="protein sequence ID" value="ENSSGRP00000063051.1"/>
    <property type="gene ID" value="ENSSGRG00000032586.1"/>
</dbReference>